<dbReference type="Gene3D" id="3.55.50.10">
    <property type="entry name" value="Baseplate protein-like domains"/>
    <property type="match status" value="1"/>
</dbReference>
<dbReference type="SUPFAM" id="SSF69279">
    <property type="entry name" value="Phage tail proteins"/>
    <property type="match status" value="1"/>
</dbReference>
<comment type="caution">
    <text evidence="3">The sequence shown here is derived from an EMBL/GenBank/DDBJ whole genome shotgun (WGS) entry which is preliminary data.</text>
</comment>
<name>A0ABS8YP08_9BACL</name>
<dbReference type="SUPFAM" id="SSF69255">
    <property type="entry name" value="gp5 N-terminal domain-like"/>
    <property type="match status" value="1"/>
</dbReference>
<reference evidence="3 4" key="1">
    <citation type="submission" date="2021-11" db="EMBL/GenBank/DDBJ databases">
        <title>Draft genome sequence of Paenibacillus profundus YoMME, a new Gram-positive bacteria with exoelectrogenic properties.</title>
        <authorList>
            <person name="Hubenova Y."/>
            <person name="Hubenova E."/>
            <person name="Manasiev Y."/>
            <person name="Peykov S."/>
            <person name="Mitov M."/>
        </authorList>
    </citation>
    <scope>NUCLEOTIDE SEQUENCE [LARGE SCALE GENOMIC DNA]</scope>
    <source>
        <strain evidence="3 4">YoMME</strain>
    </source>
</reference>
<gene>
    <name evidence="3" type="ORF">LQV63_30460</name>
</gene>
<sequence length="500" mass="55465">MSVSLLSYQNVRVAPFDHMQLLELRMIQQVNEHGKLTFTGVISEEHKDNDLYAINEQTPIEVKQILEQGEERVLFSGIITEMRIEKSRDVYSIHAEALTSTVMLDIRVKSRSFQDASMNYGQLVQQIGKDYSNYDVNYTADKNPGIGNLVMQYKETDWAFLKRMASRLDTVVVPAEQFKDIKFFFGLPESGAVKKLEEFNYIVKKKLGDYMTYHKNIRSDVQETDFIFYVITTDQLLHVGDAVDFQKARLYVEKAVSTMEKGRVMHQYTITSRKGLNREQPYNDAIRGASVGGTVMAINRDKVKVQLDIDKKQDAGKAYWFPYSTVYASADGSGWYCMPEAGDSVRVTFPSQREEEAFAISSVNSYAGELPGATPQGAQGTGAGSGGGSQGGGSQDRMADPNVRYFRNSSGMEVTLAPSHVLISANNGQATIMLDQSGSVTIVGQNEVSLTSKETVNIRADKTLTMTASEEITIESQKGGKIVLNSGGDTELKGNEVFTN</sequence>
<proteinExistence type="predicted"/>
<dbReference type="Proteomes" id="UP001199916">
    <property type="component" value="Unassembled WGS sequence"/>
</dbReference>
<dbReference type="RefSeq" id="WP_233699478.1">
    <property type="nucleotide sequence ID" value="NZ_JAJNBZ010000058.1"/>
</dbReference>
<dbReference type="InterPro" id="IPR006531">
    <property type="entry name" value="Gp5/Vgr_OB"/>
</dbReference>
<accession>A0ABS8YP08</accession>
<evidence type="ECO:0000259" key="2">
    <source>
        <dbReference type="Pfam" id="PF04717"/>
    </source>
</evidence>
<feature type="domain" description="Gp5/Type VI secretion system Vgr protein OB-fold" evidence="2">
    <location>
        <begin position="294"/>
        <end position="360"/>
    </location>
</feature>
<dbReference type="Pfam" id="PF05954">
    <property type="entry name" value="Phage_GPD"/>
    <property type="match status" value="1"/>
</dbReference>
<protein>
    <submittedName>
        <fullName evidence="3">Phage baseplate assembly protein V</fullName>
    </submittedName>
</protein>
<feature type="compositionally biased region" description="Gly residues" evidence="1">
    <location>
        <begin position="379"/>
        <end position="394"/>
    </location>
</feature>
<dbReference type="Gene3D" id="2.30.110.50">
    <property type="match status" value="1"/>
</dbReference>
<evidence type="ECO:0000313" key="4">
    <source>
        <dbReference type="Proteomes" id="UP001199916"/>
    </source>
</evidence>
<organism evidence="3 4">
    <name type="scientific">Paenibacillus profundus</name>
    <dbReference type="NCBI Taxonomy" id="1173085"/>
    <lineage>
        <taxon>Bacteria</taxon>
        <taxon>Bacillati</taxon>
        <taxon>Bacillota</taxon>
        <taxon>Bacilli</taxon>
        <taxon>Bacillales</taxon>
        <taxon>Paenibacillaceae</taxon>
        <taxon>Paenibacillus</taxon>
    </lineage>
</organism>
<feature type="region of interest" description="Disordered" evidence="1">
    <location>
        <begin position="369"/>
        <end position="401"/>
    </location>
</feature>
<evidence type="ECO:0000256" key="1">
    <source>
        <dbReference type="SAM" id="MobiDB-lite"/>
    </source>
</evidence>
<dbReference type="EMBL" id="JAJNBZ010000058">
    <property type="protein sequence ID" value="MCE5173555.1"/>
    <property type="molecule type" value="Genomic_DNA"/>
</dbReference>
<keyword evidence="4" id="KW-1185">Reference proteome</keyword>
<evidence type="ECO:0000313" key="3">
    <source>
        <dbReference type="EMBL" id="MCE5173555.1"/>
    </source>
</evidence>
<dbReference type="Pfam" id="PF04717">
    <property type="entry name" value="Phage_base_V"/>
    <property type="match status" value="1"/>
</dbReference>